<keyword evidence="2" id="KW-1185">Reference proteome</keyword>
<evidence type="ECO:0000313" key="1">
    <source>
        <dbReference type="EMBL" id="WAJ31263.1"/>
    </source>
</evidence>
<organism evidence="1 2">
    <name type="scientific">Antarcticirhabdus aurantiaca</name>
    <dbReference type="NCBI Taxonomy" id="2606717"/>
    <lineage>
        <taxon>Bacteria</taxon>
        <taxon>Pseudomonadati</taxon>
        <taxon>Pseudomonadota</taxon>
        <taxon>Alphaproteobacteria</taxon>
        <taxon>Hyphomicrobiales</taxon>
        <taxon>Aurantimonadaceae</taxon>
        <taxon>Antarcticirhabdus</taxon>
    </lineage>
</organism>
<accession>A0ACD4NX11</accession>
<reference evidence="1" key="1">
    <citation type="submission" date="2022-11" db="EMBL/GenBank/DDBJ databases">
        <title>beta-Carotene-producing bacterium, Jeongeuplla avenae sp. nov., alleviates the salt stress of Arabidopsis seedlings.</title>
        <authorList>
            <person name="Jiang L."/>
            <person name="Lee J."/>
        </authorList>
    </citation>
    <scope>NUCLEOTIDE SEQUENCE</scope>
    <source>
        <strain evidence="1">DY_R2A_6</strain>
    </source>
</reference>
<protein>
    <submittedName>
        <fullName evidence="1">Alkaline phosphatase</fullName>
    </submittedName>
</protein>
<gene>
    <name evidence="1" type="ORF">OXU80_14105</name>
</gene>
<sequence>MHRMAGLLLLGTSTLTMTAGANGQDAAPPQQNDSYFQAAAGDLQSRLNTQPITGPAKNVILFVADGMSIPTITAGRIYEGQKRGVDGESNNLAMDTFPYSALVKTYTHDAQVADSAPTAVAMTTGVKTRNDVIGVDQTVPVGDCAAAQGHEVKTIFEMAEDAGLATGIVSTARITHATPAATYAHVPNRDWEDDKSLADNGGTPGGACKDIADQLVSWPFGDGFEIALGGGRSYFLPASVADPEDEGKTGRRGDGRNLTEDWTRKSNNHRFVWNTEGLNAVDLASGAKVLGLFEGSHMKYEADRGADKGGEPSLAELTQKAITRLQQDEDGFVLLVEAGRVDHAHHDGNAARAMEDMVAFDAAIKQALEMTEREDTLIVVTADHSHTMNINGYPRRGNELLGLVVDVEGETSMAKDGKPYTTLSYSNGPGSVMPALPEDAQEGTEAEAVTRPDLTGVDTKAVDFKQQSLVPLSSETHGGDDVAVFAWGPSAHAFHGVVEQNLIYHVMAHAAGLPRAAGAEASTGAAGAGSGPSGTDAETAGASPAEEEPAQQTGQDTPAQ</sequence>
<dbReference type="Proteomes" id="UP001163223">
    <property type="component" value="Chromosome"/>
</dbReference>
<name>A0ACD4NX11_9HYPH</name>
<proteinExistence type="predicted"/>
<dbReference type="EMBL" id="CP113520">
    <property type="protein sequence ID" value="WAJ31263.1"/>
    <property type="molecule type" value="Genomic_DNA"/>
</dbReference>
<evidence type="ECO:0000313" key="2">
    <source>
        <dbReference type="Proteomes" id="UP001163223"/>
    </source>
</evidence>